<dbReference type="Pfam" id="PF03099">
    <property type="entry name" value="BPL_LplA_LipB"/>
    <property type="match status" value="1"/>
</dbReference>
<feature type="domain" description="BPL/LPL catalytic" evidence="4">
    <location>
        <begin position="33"/>
        <end position="235"/>
    </location>
</feature>
<evidence type="ECO:0000256" key="1">
    <source>
        <dbReference type="ARBA" id="ARBA00022598"/>
    </source>
</evidence>
<dbReference type="GO" id="GO:0004077">
    <property type="term" value="F:biotin--[biotin carboxyl-carrier protein] ligase activity"/>
    <property type="evidence" value="ECO:0007669"/>
    <property type="project" value="UniProtKB-EC"/>
</dbReference>
<proteinExistence type="predicted"/>
<keyword evidence="6" id="KW-1185">Reference proteome</keyword>
<dbReference type="InterPro" id="IPR004408">
    <property type="entry name" value="Biotin_CoA_COase_ligase"/>
</dbReference>
<evidence type="ECO:0000256" key="3">
    <source>
        <dbReference type="ARBA" id="ARBA00024227"/>
    </source>
</evidence>
<accession>A0A087CFP0</accession>
<dbReference type="AlphaFoldDB" id="A0A087CFP0"/>
<dbReference type="InterPro" id="IPR003142">
    <property type="entry name" value="BPL_C"/>
</dbReference>
<name>A0A087CFP0_9BIFI</name>
<dbReference type="Gene3D" id="3.30.930.10">
    <property type="entry name" value="Bira Bifunctional Protein, Domain 2"/>
    <property type="match status" value="1"/>
</dbReference>
<dbReference type="Proteomes" id="UP000029050">
    <property type="component" value="Unassembled WGS sequence"/>
</dbReference>
<dbReference type="GO" id="GO:0005737">
    <property type="term" value="C:cytoplasm"/>
    <property type="evidence" value="ECO:0007669"/>
    <property type="project" value="TreeGrafter"/>
</dbReference>
<dbReference type="eggNOG" id="COG0340">
    <property type="taxonomic scope" value="Bacteria"/>
</dbReference>
<dbReference type="CDD" id="cd16442">
    <property type="entry name" value="BPL"/>
    <property type="match status" value="1"/>
</dbReference>
<comment type="caution">
    <text evidence="5">The sequence shown here is derived from an EMBL/GenBank/DDBJ whole genome shotgun (WGS) entry which is preliminary data.</text>
</comment>
<reference evidence="5 6" key="1">
    <citation type="submission" date="2014-03" db="EMBL/GenBank/DDBJ databases">
        <title>Genomics of Bifidobacteria.</title>
        <authorList>
            <person name="Ventura M."/>
            <person name="Milani C."/>
            <person name="Lugli G.A."/>
        </authorList>
    </citation>
    <scope>NUCLEOTIDE SEQUENCE [LARGE SCALE GENOMIC DNA]</scope>
    <source>
        <strain evidence="5 6">LMG 21775</strain>
    </source>
</reference>
<evidence type="ECO:0000313" key="6">
    <source>
        <dbReference type="Proteomes" id="UP000029050"/>
    </source>
</evidence>
<sequence>MSYQDRVLPSQAPRTAAVVSSIKVMDSVDSTNSLLSRALMLGDHSDAQALIGGLFSEGHDVAAYSPSSDGLAMSLATSDVQTQCRGRLGRSWSNRPGESFMASWAVPVPRPILLGRHVGWLTMTAGLALLEALRDVLAECGARLLHEDSAISLKWPNDLFINGRKLGGILSEMVEVNEQWSAVLFGVGINMFMSRADLPIDLATSLQLEYAPLPGYEELRDRIAAAASVKLRDRLEHLYADPDGVCHALLIELSRESWTIGRSVKANLASGEVVLGRALRIDDDASLVVLCHDGVERTVTTGDVGVLPE</sequence>
<dbReference type="Gene3D" id="2.30.30.100">
    <property type="match status" value="1"/>
</dbReference>
<protein>
    <recommendedName>
        <fullName evidence="3">biotin--[biotin carboxyl-carrier protein] ligase</fullName>
        <ecNumber evidence="3">6.3.4.15</ecNumber>
    </recommendedName>
</protein>
<organism evidence="5 6">
    <name type="scientific">Bifidobacterium psychraerophilum</name>
    <dbReference type="NCBI Taxonomy" id="218140"/>
    <lineage>
        <taxon>Bacteria</taxon>
        <taxon>Bacillati</taxon>
        <taxon>Actinomycetota</taxon>
        <taxon>Actinomycetes</taxon>
        <taxon>Bifidobacteriales</taxon>
        <taxon>Bifidobacteriaceae</taxon>
        <taxon>Bifidobacterium</taxon>
    </lineage>
</organism>
<dbReference type="InterPro" id="IPR004143">
    <property type="entry name" value="BPL_LPL_catalytic"/>
</dbReference>
<keyword evidence="2" id="KW-0092">Biotin</keyword>
<dbReference type="InterPro" id="IPR045864">
    <property type="entry name" value="aa-tRNA-synth_II/BPL/LPL"/>
</dbReference>
<dbReference type="PANTHER" id="PTHR12835">
    <property type="entry name" value="BIOTIN PROTEIN LIGASE"/>
    <property type="match status" value="1"/>
</dbReference>
<dbReference type="Pfam" id="PF02237">
    <property type="entry name" value="BPL_C"/>
    <property type="match status" value="1"/>
</dbReference>
<dbReference type="EC" id="6.3.4.15" evidence="3"/>
<dbReference type="STRING" id="218140.BPSY_0938"/>
<dbReference type="PANTHER" id="PTHR12835:SF5">
    <property type="entry name" value="BIOTIN--PROTEIN LIGASE"/>
    <property type="match status" value="1"/>
</dbReference>
<dbReference type="SUPFAM" id="SSF55681">
    <property type="entry name" value="Class II aaRS and biotin synthetases"/>
    <property type="match status" value="1"/>
</dbReference>
<evidence type="ECO:0000256" key="2">
    <source>
        <dbReference type="ARBA" id="ARBA00023267"/>
    </source>
</evidence>
<evidence type="ECO:0000259" key="4">
    <source>
        <dbReference type="PROSITE" id="PS51733"/>
    </source>
</evidence>
<gene>
    <name evidence="5" type="ORF">BPSY_0938</name>
</gene>
<dbReference type="EMBL" id="JGZI01000009">
    <property type="protein sequence ID" value="KFI82090.1"/>
    <property type="molecule type" value="Genomic_DNA"/>
</dbReference>
<dbReference type="PROSITE" id="PS51733">
    <property type="entry name" value="BPL_LPL_CATALYTIC"/>
    <property type="match status" value="1"/>
</dbReference>
<keyword evidence="1 5" id="KW-0436">Ligase</keyword>
<dbReference type="NCBIfam" id="TIGR00121">
    <property type="entry name" value="birA_ligase"/>
    <property type="match status" value="1"/>
</dbReference>
<evidence type="ECO:0000313" key="5">
    <source>
        <dbReference type="EMBL" id="KFI82090.1"/>
    </source>
</evidence>